<gene>
    <name evidence="5" type="ORF">OG563_15820</name>
</gene>
<keyword evidence="6" id="KW-1185">Reference proteome</keyword>
<dbReference type="InterPro" id="IPR046335">
    <property type="entry name" value="LacI/GalR-like_sensor"/>
</dbReference>
<protein>
    <submittedName>
        <fullName evidence="5">Substrate-binding domain-containing protein</fullName>
    </submittedName>
</protein>
<proteinExistence type="predicted"/>
<dbReference type="PANTHER" id="PTHR30146">
    <property type="entry name" value="LACI-RELATED TRANSCRIPTIONAL REPRESSOR"/>
    <property type="match status" value="1"/>
</dbReference>
<keyword evidence="3" id="KW-0804">Transcription</keyword>
<keyword evidence="1" id="KW-0805">Transcription regulation</keyword>
<evidence type="ECO:0000256" key="3">
    <source>
        <dbReference type="ARBA" id="ARBA00023163"/>
    </source>
</evidence>
<accession>A0ABZ1Z1Z4</accession>
<dbReference type="SUPFAM" id="SSF53822">
    <property type="entry name" value="Periplasmic binding protein-like I"/>
    <property type="match status" value="1"/>
</dbReference>
<evidence type="ECO:0000256" key="1">
    <source>
        <dbReference type="ARBA" id="ARBA00023015"/>
    </source>
</evidence>
<dbReference type="EMBL" id="CP109441">
    <property type="protein sequence ID" value="WUV49539.1"/>
    <property type="molecule type" value="Genomic_DNA"/>
</dbReference>
<dbReference type="Gene3D" id="3.40.50.2300">
    <property type="match status" value="1"/>
</dbReference>
<evidence type="ECO:0000313" key="6">
    <source>
        <dbReference type="Proteomes" id="UP001432062"/>
    </source>
</evidence>
<organism evidence="5 6">
    <name type="scientific">Nocardia vinacea</name>
    <dbReference type="NCBI Taxonomy" id="96468"/>
    <lineage>
        <taxon>Bacteria</taxon>
        <taxon>Bacillati</taxon>
        <taxon>Actinomycetota</taxon>
        <taxon>Actinomycetes</taxon>
        <taxon>Mycobacteriales</taxon>
        <taxon>Nocardiaceae</taxon>
        <taxon>Nocardia</taxon>
    </lineage>
</organism>
<evidence type="ECO:0000313" key="5">
    <source>
        <dbReference type="EMBL" id="WUV49539.1"/>
    </source>
</evidence>
<evidence type="ECO:0000256" key="2">
    <source>
        <dbReference type="ARBA" id="ARBA00023125"/>
    </source>
</evidence>
<dbReference type="PANTHER" id="PTHR30146:SF109">
    <property type="entry name" value="HTH-TYPE TRANSCRIPTIONAL REGULATOR GALS"/>
    <property type="match status" value="1"/>
</dbReference>
<dbReference type="InterPro" id="IPR028082">
    <property type="entry name" value="Peripla_BP_I"/>
</dbReference>
<keyword evidence="2" id="KW-0238">DNA-binding</keyword>
<reference evidence="5" key="1">
    <citation type="submission" date="2022-10" db="EMBL/GenBank/DDBJ databases">
        <title>The complete genomes of actinobacterial strains from the NBC collection.</title>
        <authorList>
            <person name="Joergensen T.S."/>
            <person name="Alvarez Arevalo M."/>
            <person name="Sterndorff E.B."/>
            <person name="Faurdal D."/>
            <person name="Vuksanovic O."/>
            <person name="Mourched A.-S."/>
            <person name="Charusanti P."/>
            <person name="Shaw S."/>
            <person name="Blin K."/>
            <person name="Weber T."/>
        </authorList>
    </citation>
    <scope>NUCLEOTIDE SEQUENCE</scope>
    <source>
        <strain evidence="5">NBC_01482</strain>
    </source>
</reference>
<feature type="domain" description="Transcriptional regulator LacI/GalR-like sensor" evidence="4">
    <location>
        <begin position="32"/>
        <end position="112"/>
    </location>
</feature>
<dbReference type="Pfam" id="PF13377">
    <property type="entry name" value="Peripla_BP_3"/>
    <property type="match status" value="1"/>
</dbReference>
<sequence length="112" mass="11789">MEAKAGLSRGHRRIGYAMPAHPGFRQMAEGRLRSVTDACAAAGLDAPDNLAVIGADDIPTARLSTPPLTTVHFDLHQVGKQHAQAVVAGLSGDDSQPTFVPIIPRLVQRAST</sequence>
<name>A0ABZ1Z1Z4_9NOCA</name>
<evidence type="ECO:0000259" key="4">
    <source>
        <dbReference type="Pfam" id="PF13377"/>
    </source>
</evidence>
<dbReference type="RefSeq" id="WP_327094309.1">
    <property type="nucleotide sequence ID" value="NZ_CP109149.1"/>
</dbReference>
<dbReference type="Proteomes" id="UP001432062">
    <property type="component" value="Chromosome"/>
</dbReference>